<dbReference type="InParanoid" id="K3X9M4"/>
<dbReference type="PANTHER" id="PTHR23271:SF1">
    <property type="entry name" value="U3 SMALL NUCLEOLAR RNA-ASSOCIATED PROTEIN 6 HOMOLOG"/>
    <property type="match status" value="1"/>
</dbReference>
<dbReference type="GO" id="GO:0008380">
    <property type="term" value="P:RNA splicing"/>
    <property type="evidence" value="ECO:0007669"/>
    <property type="project" value="UniProtKB-KW"/>
</dbReference>
<dbReference type="VEuPathDB" id="FungiDB:PYU1_G013894"/>
<dbReference type="InterPro" id="IPR011990">
    <property type="entry name" value="TPR-like_helical_dom_sf"/>
</dbReference>
<dbReference type="OMA" id="MRYIEYE"/>
<evidence type="ECO:0008006" key="15">
    <source>
        <dbReference type="Google" id="ProtNLM"/>
    </source>
</evidence>
<keyword evidence="14" id="KW-1185">Reference proteome</keyword>
<dbReference type="Proteomes" id="UP000019132">
    <property type="component" value="Unassembled WGS sequence"/>
</dbReference>
<evidence type="ECO:0000313" key="14">
    <source>
        <dbReference type="Proteomes" id="UP000019132"/>
    </source>
</evidence>
<keyword evidence="5" id="KW-0507">mRNA processing</keyword>
<keyword evidence="9" id="KW-0539">Nucleus</keyword>
<dbReference type="Pfam" id="PF08640">
    <property type="entry name" value="U3_assoc_6"/>
    <property type="match status" value="1"/>
</dbReference>
<evidence type="ECO:0000256" key="9">
    <source>
        <dbReference type="ARBA" id="ARBA00023242"/>
    </source>
</evidence>
<keyword evidence="8" id="KW-0508">mRNA splicing</keyword>
<protein>
    <recommendedName>
        <fullName evidence="15">U3 small nucleolar RNA-associated protein 6</fullName>
    </recommendedName>
</protein>
<evidence type="ECO:0000256" key="8">
    <source>
        <dbReference type="ARBA" id="ARBA00023187"/>
    </source>
</evidence>
<feature type="region of interest" description="Disordered" evidence="10">
    <location>
        <begin position="453"/>
        <end position="482"/>
    </location>
</feature>
<dbReference type="HOGENOM" id="CLU_026025_0_0_1"/>
<organism evidence="13 14">
    <name type="scientific">Globisporangium ultimum (strain ATCC 200006 / CBS 805.95 / DAOM BR144)</name>
    <name type="common">Pythium ultimum</name>
    <dbReference type="NCBI Taxonomy" id="431595"/>
    <lineage>
        <taxon>Eukaryota</taxon>
        <taxon>Sar</taxon>
        <taxon>Stramenopiles</taxon>
        <taxon>Oomycota</taxon>
        <taxon>Peronosporomycetes</taxon>
        <taxon>Pythiales</taxon>
        <taxon>Pythiaceae</taxon>
        <taxon>Globisporangium</taxon>
    </lineage>
</organism>
<dbReference type="SUPFAM" id="SSF48452">
    <property type="entry name" value="TPR-like"/>
    <property type="match status" value="1"/>
</dbReference>
<keyword evidence="6" id="KW-0747">Spliceosome</keyword>
<reference evidence="13" key="3">
    <citation type="submission" date="2015-02" db="UniProtKB">
        <authorList>
            <consortium name="EnsemblProtists"/>
        </authorList>
    </citation>
    <scope>IDENTIFICATION</scope>
    <source>
        <strain evidence="13">DAOM BR144</strain>
    </source>
</reference>
<dbReference type="GO" id="GO:0030515">
    <property type="term" value="F:snoRNA binding"/>
    <property type="evidence" value="ECO:0007669"/>
    <property type="project" value="InterPro"/>
</dbReference>
<dbReference type="SMART" id="SM00386">
    <property type="entry name" value="HAT"/>
    <property type="match status" value="4"/>
</dbReference>
<dbReference type="GO" id="GO:0000462">
    <property type="term" value="P:maturation of SSU-rRNA from tricistronic rRNA transcript (SSU-rRNA, 5.8S rRNA, LSU-rRNA)"/>
    <property type="evidence" value="ECO:0007669"/>
    <property type="project" value="InterPro"/>
</dbReference>
<evidence type="ECO:0000259" key="12">
    <source>
        <dbReference type="Pfam" id="PF23233"/>
    </source>
</evidence>
<comment type="similarity">
    <text evidence="2">Belongs to the crooked-neck family.</text>
</comment>
<dbReference type="GO" id="GO:0034388">
    <property type="term" value="C:Pwp2p-containing subcomplex of 90S preribosome"/>
    <property type="evidence" value="ECO:0007669"/>
    <property type="project" value="TreeGrafter"/>
</dbReference>
<sequence>MADTVQVMMEKMIPELEDLQEKKLFTKDEIHQIVERRRNFEYMMKRSPLRKIDALRYIEYELNLDALRQKRKERSGLQKASLSDTAGIKRVHSIFDRVIYKHRGSIDLWLQYIAFCKTEGSSRVLSHVFSRALQVHPRSAEIWIEAASYEFSTHLNIESARVLMQRAIRINKSCQRLWHEYFRLELLYIQKLTVRREILKLDADSTKDKNIDTGASVLIDELPEETEAIKDGENDAEFAEANEKRQARQVILQGAIPRIIYSNAIAAIADDIAFRLQFIEISDLFVAHHAFASELSQFILDACLRDFPSSELVHKVKALRPFAALDEVTTDAVSVAHAETLAIQSFEQSIAQLDSVVMQELFADWIVERLAAKVAHGTSPTQGLSVEYAAKKLKQSASDSSALAIKYVDFVHRTEGTLAAIDAAKLLLSKHHARAAPLWLLYAQLVLHQPTVSGDNTQDAPPVKRRRTSTDNKIAGNTGSKHNPNPVAEAIAILEDAAASELAQDDYDGKLEVVTRLLELLIGNATTSAQEIHQTFQNAMAAQVLNSSQWSTLRQQFVAWAASMYSVERVRSLYKVFLEGQLLPTDATYAFLLLCVDVETSVVASDVHVAQVRLLFEKLVDVFGKTHEDAWIAYIHFFTEHALYADAVKVHQRAVRAWKDSPRLAQISLTGGSL</sequence>
<dbReference type="eggNOG" id="KOG2396">
    <property type="taxonomic scope" value="Eukaryota"/>
</dbReference>
<reference evidence="14" key="1">
    <citation type="journal article" date="2010" name="Genome Biol.">
        <title>Genome sequence of the necrotrophic plant pathogen Pythium ultimum reveals original pathogenicity mechanisms and effector repertoire.</title>
        <authorList>
            <person name="Levesque C.A."/>
            <person name="Brouwer H."/>
            <person name="Cano L."/>
            <person name="Hamilton J.P."/>
            <person name="Holt C."/>
            <person name="Huitema E."/>
            <person name="Raffaele S."/>
            <person name="Robideau G.P."/>
            <person name="Thines M."/>
            <person name="Win J."/>
            <person name="Zerillo M.M."/>
            <person name="Beakes G.W."/>
            <person name="Boore J.L."/>
            <person name="Busam D."/>
            <person name="Dumas B."/>
            <person name="Ferriera S."/>
            <person name="Fuerstenberg S.I."/>
            <person name="Gachon C.M."/>
            <person name="Gaulin E."/>
            <person name="Govers F."/>
            <person name="Grenville-Briggs L."/>
            <person name="Horner N."/>
            <person name="Hostetler J."/>
            <person name="Jiang R.H."/>
            <person name="Johnson J."/>
            <person name="Krajaejun T."/>
            <person name="Lin H."/>
            <person name="Meijer H.J."/>
            <person name="Moore B."/>
            <person name="Morris P."/>
            <person name="Phuntmart V."/>
            <person name="Puiu D."/>
            <person name="Shetty J."/>
            <person name="Stajich J.E."/>
            <person name="Tripathy S."/>
            <person name="Wawra S."/>
            <person name="van West P."/>
            <person name="Whitty B.R."/>
            <person name="Coutinho P.M."/>
            <person name="Henrissat B."/>
            <person name="Martin F."/>
            <person name="Thomas P.D."/>
            <person name="Tyler B.M."/>
            <person name="De Vries R.P."/>
            <person name="Kamoun S."/>
            <person name="Yandell M."/>
            <person name="Tisserat N."/>
            <person name="Buell C.R."/>
        </authorList>
    </citation>
    <scope>NUCLEOTIDE SEQUENCE</scope>
    <source>
        <strain evidence="14">DAOM:BR144</strain>
    </source>
</reference>
<dbReference type="GO" id="GO:0005681">
    <property type="term" value="C:spliceosomal complex"/>
    <property type="evidence" value="ECO:0007669"/>
    <property type="project" value="UniProtKB-KW"/>
</dbReference>
<dbReference type="PANTHER" id="PTHR23271">
    <property type="entry name" value="HEPATOCELLULAR CARCINOMA-ASSOCIATED ANTIGEN 66"/>
    <property type="match status" value="1"/>
</dbReference>
<dbReference type="EMBL" id="GL376578">
    <property type="status" value="NOT_ANNOTATED_CDS"/>
    <property type="molecule type" value="Genomic_DNA"/>
</dbReference>
<dbReference type="STRING" id="431595.K3X9M4"/>
<evidence type="ECO:0000256" key="4">
    <source>
        <dbReference type="ARBA" id="ARBA00022552"/>
    </source>
</evidence>
<dbReference type="GO" id="GO:0032040">
    <property type="term" value="C:small-subunit processome"/>
    <property type="evidence" value="ECO:0007669"/>
    <property type="project" value="TreeGrafter"/>
</dbReference>
<feature type="domain" description="U3 small nucleolar RNA-associated protein 6 N-terminal" evidence="11">
    <location>
        <begin position="9"/>
        <end position="87"/>
    </location>
</feature>
<name>K3X9M4_GLOUD</name>
<evidence type="ECO:0000256" key="1">
    <source>
        <dbReference type="ARBA" id="ARBA00004604"/>
    </source>
</evidence>
<evidence type="ECO:0000256" key="2">
    <source>
        <dbReference type="ARBA" id="ARBA00008644"/>
    </source>
</evidence>
<comment type="subcellular location">
    <subcellularLocation>
        <location evidence="1">Nucleus</location>
        <location evidence="1">Nucleolus</location>
    </subcellularLocation>
</comment>
<proteinExistence type="inferred from homology"/>
<dbReference type="InterPro" id="IPR055433">
    <property type="entry name" value="HAT_Syf1-like_N"/>
</dbReference>
<dbReference type="Pfam" id="PF23233">
    <property type="entry name" value="HAT_Syf1_CNRKL1_N"/>
    <property type="match status" value="1"/>
</dbReference>
<dbReference type="AlphaFoldDB" id="K3X9M4"/>
<feature type="domain" description="Pre-mRNA-splicing factor Syf1-like N-terminal HAT-repeats" evidence="12">
    <location>
        <begin position="94"/>
        <end position="196"/>
    </location>
</feature>
<reference evidence="14" key="2">
    <citation type="submission" date="2010-04" db="EMBL/GenBank/DDBJ databases">
        <authorList>
            <person name="Buell R."/>
            <person name="Hamilton J."/>
            <person name="Hostetler J."/>
        </authorList>
    </citation>
    <scope>NUCLEOTIDE SEQUENCE [LARGE SCALE GENOMIC DNA]</scope>
    <source>
        <strain evidence="14">DAOM:BR144</strain>
    </source>
</reference>
<keyword evidence="4" id="KW-0698">rRNA processing</keyword>
<dbReference type="GO" id="GO:0006397">
    <property type="term" value="P:mRNA processing"/>
    <property type="evidence" value="ECO:0007669"/>
    <property type="project" value="UniProtKB-KW"/>
</dbReference>
<evidence type="ECO:0000256" key="10">
    <source>
        <dbReference type="SAM" id="MobiDB-lite"/>
    </source>
</evidence>
<evidence type="ECO:0000256" key="6">
    <source>
        <dbReference type="ARBA" id="ARBA00022728"/>
    </source>
</evidence>
<dbReference type="InterPro" id="IPR055347">
    <property type="entry name" value="UTP6_N"/>
</dbReference>
<accession>K3X9M4</accession>
<evidence type="ECO:0000313" key="13">
    <source>
        <dbReference type="EnsemblProtists" id="PYU1_T013923"/>
    </source>
</evidence>
<evidence type="ECO:0000256" key="7">
    <source>
        <dbReference type="ARBA" id="ARBA00022737"/>
    </source>
</evidence>
<dbReference type="EnsemblProtists" id="PYU1_T013923">
    <property type="protein sequence ID" value="PYU1_T013923"/>
    <property type="gene ID" value="PYU1_G013894"/>
</dbReference>
<evidence type="ECO:0000256" key="3">
    <source>
        <dbReference type="ARBA" id="ARBA00010734"/>
    </source>
</evidence>
<feature type="compositionally biased region" description="Polar residues" evidence="10">
    <location>
        <begin position="471"/>
        <end position="482"/>
    </location>
</feature>
<dbReference type="InterPro" id="IPR013949">
    <property type="entry name" value="Utp6"/>
</dbReference>
<evidence type="ECO:0000259" key="11">
    <source>
        <dbReference type="Pfam" id="PF08640"/>
    </source>
</evidence>
<comment type="similarity">
    <text evidence="3">Belongs to the UTP6 family.</text>
</comment>
<evidence type="ECO:0000256" key="5">
    <source>
        <dbReference type="ARBA" id="ARBA00022664"/>
    </source>
</evidence>
<keyword evidence="7" id="KW-0677">Repeat</keyword>
<dbReference type="Gene3D" id="1.25.40.10">
    <property type="entry name" value="Tetratricopeptide repeat domain"/>
    <property type="match status" value="2"/>
</dbReference>
<dbReference type="InterPro" id="IPR003107">
    <property type="entry name" value="HAT"/>
</dbReference>